<name>A0A6L6XJ22_9FIRM</name>
<organism evidence="1 2">
    <name type="scientific">Roseburia intestinalis</name>
    <dbReference type="NCBI Taxonomy" id="166486"/>
    <lineage>
        <taxon>Bacteria</taxon>
        <taxon>Bacillati</taxon>
        <taxon>Bacillota</taxon>
        <taxon>Clostridia</taxon>
        <taxon>Lachnospirales</taxon>
        <taxon>Lachnospiraceae</taxon>
        <taxon>Roseburia</taxon>
    </lineage>
</organism>
<accession>A0A6L6XJ22</accession>
<evidence type="ECO:0000313" key="1">
    <source>
        <dbReference type="EMBL" id="MVQ47189.1"/>
    </source>
</evidence>
<protein>
    <submittedName>
        <fullName evidence="1">Multidrug transporter</fullName>
    </submittedName>
</protein>
<sequence>MGTGDVSITEIRQPEELLAFIKDNEISIVMTDKEAEMLLGYMEGHDYVVGFAEGRLYRGDLDDVPGEIVWDDDFSVDDLIDTVCEWNYELILDMDAERQNPKDMVDFSNKQSKYESLKQEEAVLDKLFDQTKYRAGIEKLAEELANQFIQNLNQKGLDSSVKQLVSDIRQPAISGKAR</sequence>
<evidence type="ECO:0000313" key="2">
    <source>
        <dbReference type="Proteomes" id="UP000479531"/>
    </source>
</evidence>
<comment type="caution">
    <text evidence="1">The sequence shown here is derived from an EMBL/GenBank/DDBJ whole genome shotgun (WGS) entry which is preliminary data.</text>
</comment>
<reference evidence="1 2" key="1">
    <citation type="submission" date="2019-10" db="EMBL/GenBank/DDBJ databases">
        <title>Roseburia spp. ameliorate alcoholic fatty liver via restoration of gut barrier function.</title>
        <authorList>
            <person name="Seo B."/>
            <person name="Ko G."/>
        </authorList>
    </citation>
    <scope>NUCLEOTIDE SEQUENCE [LARGE SCALE GENOMIC DNA]</scope>
    <source>
        <strain evidence="1 2">SNUG30017</strain>
    </source>
</reference>
<dbReference type="AlphaFoldDB" id="A0A6L6XJ22"/>
<dbReference type="RefSeq" id="WP_157351011.1">
    <property type="nucleotide sequence ID" value="NZ_WGGT01000025.1"/>
</dbReference>
<dbReference type="EMBL" id="WGGT01000025">
    <property type="protein sequence ID" value="MVQ47189.1"/>
    <property type="molecule type" value="Genomic_DNA"/>
</dbReference>
<proteinExistence type="predicted"/>
<gene>
    <name evidence="1" type="ORF">GCK47_16225</name>
</gene>
<dbReference type="Proteomes" id="UP000479531">
    <property type="component" value="Unassembled WGS sequence"/>
</dbReference>